<keyword evidence="4" id="KW-0812">Transmembrane</keyword>
<comment type="caution">
    <text evidence="6">The sequence shown here is derived from an EMBL/GenBank/DDBJ whole genome shotgun (WGS) entry which is preliminary data.</text>
</comment>
<evidence type="ECO:0000256" key="2">
    <source>
        <dbReference type="ARBA" id="ARBA00023277"/>
    </source>
</evidence>
<dbReference type="SUPFAM" id="SSF51445">
    <property type="entry name" value="(Trans)glycosidases"/>
    <property type="match status" value="1"/>
</dbReference>
<keyword evidence="4" id="KW-0472">Membrane</keyword>
<sequence>MKHHHTKRFYLFISSATVISLALFVSAFVWLNNRPTTKPVFGVTYSWVYAERLGQNPVKTYERIVDDLEVKDVRIPLYWSEIEHEEGEFDWSIPDALLQLSEDHGVNLTVVIGSKVPRWPECYVPDWAEKFSEIYQQQAVLLFIEEAVDRYKSSASVIRWQVDNEPFFPFGICSQISQAQFQERIDLVHSLDDRPIQVTVSGELGPWLDSAKSADILGISMYRQTWNDLFGHFVYPLTPDYYYFRSTLIRGAVSQVVVSELQAEPWFSAPIESKPLLEWYDSFTVEMFNQNVQFAQEAGLSEAYLWGAEWWYALKEQGDDRLWEEARPLFQK</sequence>
<accession>A0A2M8LGK7</accession>
<evidence type="ECO:0000313" key="6">
    <source>
        <dbReference type="EMBL" id="PJE76582.1"/>
    </source>
</evidence>
<dbReference type="Gene3D" id="3.20.20.80">
    <property type="entry name" value="Glycosidases"/>
    <property type="match status" value="1"/>
</dbReference>
<dbReference type="AlphaFoldDB" id="A0A2M8LGK7"/>
<dbReference type="GO" id="GO:0004553">
    <property type="term" value="F:hydrolase activity, hydrolyzing O-glycosyl compounds"/>
    <property type="evidence" value="ECO:0007669"/>
    <property type="project" value="InterPro"/>
</dbReference>
<gene>
    <name evidence="6" type="ORF">COV05_04410</name>
</gene>
<name>A0A2M8LGK7_9BACT</name>
<dbReference type="Pfam" id="PF00331">
    <property type="entry name" value="Glyco_hydro_10"/>
    <property type="match status" value="1"/>
</dbReference>
<evidence type="ECO:0000256" key="3">
    <source>
        <dbReference type="ARBA" id="ARBA00023326"/>
    </source>
</evidence>
<dbReference type="InterPro" id="IPR017853">
    <property type="entry name" value="GH"/>
</dbReference>
<keyword evidence="2" id="KW-0119">Carbohydrate metabolism</keyword>
<feature type="domain" description="GH10" evidence="5">
    <location>
        <begin position="79"/>
        <end position="174"/>
    </location>
</feature>
<keyword evidence="1" id="KW-0378">Hydrolase</keyword>
<protein>
    <recommendedName>
        <fullName evidence="5">GH10 domain-containing protein</fullName>
    </recommendedName>
</protein>
<dbReference type="EMBL" id="PFEU01000018">
    <property type="protein sequence ID" value="PJE76582.1"/>
    <property type="molecule type" value="Genomic_DNA"/>
</dbReference>
<organism evidence="6 7">
    <name type="scientific">Candidatus Uhrbacteria bacterium CG10_big_fil_rev_8_21_14_0_10_48_16</name>
    <dbReference type="NCBI Taxonomy" id="1975038"/>
    <lineage>
        <taxon>Bacteria</taxon>
        <taxon>Candidatus Uhriibacteriota</taxon>
    </lineage>
</organism>
<evidence type="ECO:0000256" key="1">
    <source>
        <dbReference type="ARBA" id="ARBA00022801"/>
    </source>
</evidence>
<evidence type="ECO:0000259" key="5">
    <source>
        <dbReference type="Pfam" id="PF00331"/>
    </source>
</evidence>
<evidence type="ECO:0000313" key="7">
    <source>
        <dbReference type="Proteomes" id="UP000231436"/>
    </source>
</evidence>
<keyword evidence="4" id="KW-1133">Transmembrane helix</keyword>
<evidence type="ECO:0000256" key="4">
    <source>
        <dbReference type="SAM" id="Phobius"/>
    </source>
</evidence>
<dbReference type="GO" id="GO:0000272">
    <property type="term" value="P:polysaccharide catabolic process"/>
    <property type="evidence" value="ECO:0007669"/>
    <property type="project" value="UniProtKB-KW"/>
</dbReference>
<dbReference type="Proteomes" id="UP000231436">
    <property type="component" value="Unassembled WGS sequence"/>
</dbReference>
<feature type="transmembrane region" description="Helical" evidence="4">
    <location>
        <begin position="9"/>
        <end position="31"/>
    </location>
</feature>
<reference evidence="7" key="1">
    <citation type="submission" date="2017-09" db="EMBL/GenBank/DDBJ databases">
        <title>Depth-based differentiation of microbial function through sediment-hosted aquifers and enrichment of novel symbionts in the deep terrestrial subsurface.</title>
        <authorList>
            <person name="Probst A.J."/>
            <person name="Ladd B."/>
            <person name="Jarett J.K."/>
            <person name="Geller-Mcgrath D.E."/>
            <person name="Sieber C.M.K."/>
            <person name="Emerson J.B."/>
            <person name="Anantharaman K."/>
            <person name="Thomas B.C."/>
            <person name="Malmstrom R."/>
            <person name="Stieglmeier M."/>
            <person name="Klingl A."/>
            <person name="Woyke T."/>
            <person name="Ryan C.M."/>
            <person name="Banfield J.F."/>
        </authorList>
    </citation>
    <scope>NUCLEOTIDE SEQUENCE [LARGE SCALE GENOMIC DNA]</scope>
</reference>
<proteinExistence type="predicted"/>
<keyword evidence="3" id="KW-0624">Polysaccharide degradation</keyword>
<dbReference type="InterPro" id="IPR001000">
    <property type="entry name" value="GH10_dom"/>
</dbReference>